<protein>
    <submittedName>
        <fullName evidence="8">FMN-dependent oxidoreductase (Nitrilotriacetate monooxygenase family)</fullName>
    </submittedName>
</protein>
<dbReference type="OrthoDB" id="3265338at2"/>
<dbReference type="Proteomes" id="UP000280008">
    <property type="component" value="Unassembled WGS sequence"/>
</dbReference>
<dbReference type="NCBIfam" id="TIGR03860">
    <property type="entry name" value="FMN_nitrolo"/>
    <property type="match status" value="1"/>
</dbReference>
<name>A0A495IDN6_9MICO</name>
<keyword evidence="1 6" id="KW-0285">Flavoprotein</keyword>
<dbReference type="InterPro" id="IPR011251">
    <property type="entry name" value="Luciferase-like_dom"/>
</dbReference>
<feature type="binding site" evidence="6">
    <location>
        <position position="153"/>
    </location>
    <ligand>
        <name>FMN</name>
        <dbReference type="ChEBI" id="CHEBI:58210"/>
    </ligand>
</feature>
<dbReference type="RefSeq" id="WP_121368298.1">
    <property type="nucleotide sequence ID" value="NZ_RBKS01000001.1"/>
</dbReference>
<dbReference type="PANTHER" id="PTHR30011">
    <property type="entry name" value="ALKANESULFONATE MONOOXYGENASE-RELATED"/>
    <property type="match status" value="1"/>
</dbReference>
<feature type="binding site" evidence="6">
    <location>
        <position position="99"/>
    </location>
    <ligand>
        <name>FMN</name>
        <dbReference type="ChEBI" id="CHEBI:58210"/>
    </ligand>
</feature>
<evidence type="ECO:0000256" key="1">
    <source>
        <dbReference type="ARBA" id="ARBA00022630"/>
    </source>
</evidence>
<evidence type="ECO:0000313" key="8">
    <source>
        <dbReference type="EMBL" id="RKR73431.1"/>
    </source>
</evidence>
<evidence type="ECO:0000313" key="9">
    <source>
        <dbReference type="Proteomes" id="UP000280008"/>
    </source>
</evidence>
<dbReference type="InterPro" id="IPR016215">
    <property type="entry name" value="NTA_MOA"/>
</dbReference>
<keyword evidence="2 6" id="KW-0288">FMN</keyword>
<proteinExistence type="inferred from homology"/>
<evidence type="ECO:0000256" key="6">
    <source>
        <dbReference type="PIRSR" id="PIRSR000337-1"/>
    </source>
</evidence>
<gene>
    <name evidence="8" type="ORF">C8E83_0524</name>
</gene>
<keyword evidence="3" id="KW-0560">Oxidoreductase</keyword>
<evidence type="ECO:0000256" key="3">
    <source>
        <dbReference type="ARBA" id="ARBA00023002"/>
    </source>
</evidence>
<dbReference type="PIRSF" id="PIRSF000337">
    <property type="entry name" value="NTA_MOA"/>
    <property type="match status" value="1"/>
</dbReference>
<evidence type="ECO:0000256" key="4">
    <source>
        <dbReference type="ARBA" id="ARBA00023033"/>
    </source>
</evidence>
<comment type="caution">
    <text evidence="8">The sequence shown here is derived from an EMBL/GenBank/DDBJ whole genome shotgun (WGS) entry which is preliminary data.</text>
</comment>
<feature type="binding site" evidence="6">
    <location>
        <position position="224"/>
    </location>
    <ligand>
        <name>FMN</name>
        <dbReference type="ChEBI" id="CHEBI:58210"/>
    </ligand>
</feature>
<dbReference type="Gene3D" id="3.20.20.30">
    <property type="entry name" value="Luciferase-like domain"/>
    <property type="match status" value="1"/>
</dbReference>
<evidence type="ECO:0000256" key="5">
    <source>
        <dbReference type="ARBA" id="ARBA00033748"/>
    </source>
</evidence>
<dbReference type="Pfam" id="PF00296">
    <property type="entry name" value="Bac_luciferase"/>
    <property type="match status" value="1"/>
</dbReference>
<dbReference type="GO" id="GO:0004497">
    <property type="term" value="F:monooxygenase activity"/>
    <property type="evidence" value="ECO:0007669"/>
    <property type="project" value="UniProtKB-KW"/>
</dbReference>
<feature type="binding site" evidence="6">
    <location>
        <position position="149"/>
    </location>
    <ligand>
        <name>FMN</name>
        <dbReference type="ChEBI" id="CHEBI:58210"/>
    </ligand>
</feature>
<dbReference type="EMBL" id="RBKS01000001">
    <property type="protein sequence ID" value="RKR73431.1"/>
    <property type="molecule type" value="Genomic_DNA"/>
</dbReference>
<accession>A0A495IDN6</accession>
<keyword evidence="4 8" id="KW-0503">Monooxygenase</keyword>
<dbReference type="SUPFAM" id="SSF51679">
    <property type="entry name" value="Bacterial luciferase-like"/>
    <property type="match status" value="1"/>
</dbReference>
<feature type="binding site" evidence="6">
    <location>
        <position position="53"/>
    </location>
    <ligand>
        <name>FMN</name>
        <dbReference type="ChEBI" id="CHEBI:58210"/>
    </ligand>
</feature>
<reference evidence="8 9" key="1">
    <citation type="submission" date="2018-10" db="EMBL/GenBank/DDBJ databases">
        <title>Sequencing the genomes of 1000 actinobacteria strains.</title>
        <authorList>
            <person name="Klenk H.-P."/>
        </authorList>
    </citation>
    <scope>NUCLEOTIDE SEQUENCE [LARGE SCALE GENOMIC DNA]</scope>
    <source>
        <strain evidence="8 9">DSM 17894</strain>
    </source>
</reference>
<dbReference type="InterPro" id="IPR051260">
    <property type="entry name" value="Diverse_substr_monoxygenases"/>
</dbReference>
<keyword evidence="9" id="KW-1185">Reference proteome</keyword>
<evidence type="ECO:0000259" key="7">
    <source>
        <dbReference type="Pfam" id="PF00296"/>
    </source>
</evidence>
<dbReference type="PANTHER" id="PTHR30011:SF16">
    <property type="entry name" value="C2H2 FINGER DOMAIN TRANSCRIPTION FACTOR (EUROFUNG)-RELATED"/>
    <property type="match status" value="1"/>
</dbReference>
<dbReference type="AlphaFoldDB" id="A0A495IDN6"/>
<dbReference type="GO" id="GO:0016705">
    <property type="term" value="F:oxidoreductase activity, acting on paired donors, with incorporation or reduction of molecular oxygen"/>
    <property type="evidence" value="ECO:0007669"/>
    <property type="project" value="InterPro"/>
</dbReference>
<sequence>MFKLGWFVNGFAPKTWHGPWAGENRTEWMGPGFWQDVARGLERGGFDMFFLEDTAMIEDTYEGSAAYTLRHAAMAPKNDPMPLMPLLAAATKHIGLVSTISTIQYPPYLAARLGTTLDHLTEGRIGFNVVTSVSHRVAQNYGYERHLEHDERYVMAEEWMDAVSQLWESWEPDALVLETDPPFFADHTKVKAVDFEGKYFRTRGPLNTVPGPQRRPVIAQAGGSPKGRDLAARNADVMLGLVQSPEEMVEFRADMDRRLAAFGRDPDDLHIFFMAHAYIGESDRDGRERFDAVAASRHDPSAIAAKLWAMSYTSGGEIDFSKFDLDGPVPTRLGNGETTTHKAWTAAGAGKTLRDVVTGPANYGLDFVGSAATIASQMDEVMRATGRMDGFLIQGIEDELTRRSLAEVTDGLCPELKRRGLIRKSYEHDTFRENLESW</sequence>
<feature type="domain" description="Luciferase-like" evidence="7">
    <location>
        <begin position="34"/>
        <end position="385"/>
    </location>
</feature>
<comment type="similarity">
    <text evidence="5">Belongs to the NtaA/SnaA/DszA monooxygenase family.</text>
</comment>
<dbReference type="InterPro" id="IPR036661">
    <property type="entry name" value="Luciferase-like_sf"/>
</dbReference>
<organism evidence="8 9">
    <name type="scientific">Frondihabitans australicus</name>
    <dbReference type="NCBI Taxonomy" id="386892"/>
    <lineage>
        <taxon>Bacteria</taxon>
        <taxon>Bacillati</taxon>
        <taxon>Actinomycetota</taxon>
        <taxon>Actinomycetes</taxon>
        <taxon>Micrococcales</taxon>
        <taxon>Microbacteriaceae</taxon>
        <taxon>Frondihabitans</taxon>
    </lineage>
</organism>
<evidence type="ECO:0000256" key="2">
    <source>
        <dbReference type="ARBA" id="ARBA00022643"/>
    </source>
</evidence>